<dbReference type="HAMAP" id="MF_01393">
    <property type="entry name" value="ATP_synth_a_bact"/>
    <property type="match status" value="1"/>
</dbReference>
<evidence type="ECO:0000256" key="5">
    <source>
        <dbReference type="ARBA" id="ARBA00022692"/>
    </source>
</evidence>
<feature type="transmembrane region" description="Helical" evidence="11">
    <location>
        <begin position="250"/>
        <end position="272"/>
    </location>
</feature>
<feature type="transmembrane region" description="Helical" evidence="11">
    <location>
        <begin position="98"/>
        <end position="116"/>
    </location>
</feature>
<dbReference type="SUPFAM" id="SSF81336">
    <property type="entry name" value="F1F0 ATP synthase subunit A"/>
    <property type="match status" value="1"/>
</dbReference>
<keyword evidence="5 11" id="KW-0812">Transmembrane</keyword>
<comment type="function">
    <text evidence="11 12">Key component of the proton channel; it plays a direct role in the translocation of protons across the membrane.</text>
</comment>
<comment type="subcellular location">
    <subcellularLocation>
        <location evidence="11 12">Cell membrane</location>
        <topology evidence="11 12">Multi-pass membrane protein</topology>
    </subcellularLocation>
    <subcellularLocation>
        <location evidence="1">Membrane</location>
        <topology evidence="1">Multi-pass membrane protein</topology>
    </subcellularLocation>
</comment>
<evidence type="ECO:0000256" key="8">
    <source>
        <dbReference type="ARBA" id="ARBA00023065"/>
    </source>
</evidence>
<sequence length="324" mass="36874">MGLFGIFAALWDVPTIVPCDRHADVRRSPWWLQRVYRRPSHRDFPLKVAARTRERTLSVTTLSFKGEFHAPSLGHEFFPDALWFADVANGWFTIDRLMFVRLLMAAILAIFFLVAMRNPKLIPSGLQNVGEIMLDFVRIHIAEEILGKKEGRRFLPVLATIFFVVLFMNVPSIIPFLNISPNARIGMPLVLALFGYIAFIYAGAKRYGFFKYLKSSVVVPNLNPLLHILVIPLEFLSTFILRPATLTVRLMANMLVGHIILVLLFSATNFFFWQLNGWTSLSALTIVAGIAFTLFEMLVIFLQAYIFALLVAVYIELSLHADEH</sequence>
<reference evidence="13 14" key="1">
    <citation type="journal article" date="2015" name="Genome Announc.">
        <title>Complete Genome Sequence of the Type Strain Corynebacterium mustelae DSM 45274, Isolated from Various Tissues of a Male Ferret with Lethal Sepsis.</title>
        <authorList>
            <person name="Ruckert C."/>
            <person name="Eimer J."/>
            <person name="Winkler A."/>
            <person name="Tauch A."/>
        </authorList>
    </citation>
    <scope>NUCLEOTIDE SEQUENCE [LARGE SCALE GENOMIC DNA]</scope>
    <source>
        <strain evidence="13 14">DSM 45274</strain>
    </source>
</reference>
<keyword evidence="11" id="KW-1003">Cell membrane</keyword>
<dbReference type="GO" id="GO:0046933">
    <property type="term" value="F:proton-transporting ATP synthase activity, rotational mechanism"/>
    <property type="evidence" value="ECO:0007669"/>
    <property type="project" value="UniProtKB-UniRule"/>
</dbReference>
<feature type="transmembrane region" description="Helical" evidence="11">
    <location>
        <begin position="185"/>
        <end position="204"/>
    </location>
</feature>
<dbReference type="PATRIC" id="fig|571915.4.peg.1355"/>
<dbReference type="KEGG" id="cmv:CMUST_06390"/>
<dbReference type="PROSITE" id="PS00449">
    <property type="entry name" value="ATPASE_A"/>
    <property type="match status" value="1"/>
</dbReference>
<evidence type="ECO:0000256" key="12">
    <source>
        <dbReference type="RuleBase" id="RU000483"/>
    </source>
</evidence>
<dbReference type="Proteomes" id="UP000035199">
    <property type="component" value="Chromosome"/>
</dbReference>
<dbReference type="InterPro" id="IPR045083">
    <property type="entry name" value="ATP_synth_F0_asu_bact/mt"/>
</dbReference>
<keyword evidence="8 11" id="KW-0406">Ion transport</keyword>
<dbReference type="PANTHER" id="PTHR11410">
    <property type="entry name" value="ATP SYNTHASE SUBUNIT A"/>
    <property type="match status" value="1"/>
</dbReference>
<protein>
    <recommendedName>
        <fullName evidence="11 12">ATP synthase subunit a</fullName>
    </recommendedName>
    <alternativeName>
        <fullName evidence="11">ATP synthase F0 sector subunit a</fullName>
    </alternativeName>
    <alternativeName>
        <fullName evidence="11">F-ATPase subunit 6</fullName>
    </alternativeName>
</protein>
<dbReference type="Gene3D" id="1.20.120.220">
    <property type="entry name" value="ATP synthase, F0 complex, subunit A"/>
    <property type="match status" value="1"/>
</dbReference>
<dbReference type="EMBL" id="CP011542">
    <property type="protein sequence ID" value="AKK05613.1"/>
    <property type="molecule type" value="Genomic_DNA"/>
</dbReference>
<keyword evidence="10 11" id="KW-0066">ATP synthesis</keyword>
<evidence type="ECO:0000256" key="3">
    <source>
        <dbReference type="ARBA" id="ARBA00022448"/>
    </source>
</evidence>
<dbReference type="GO" id="GO:0005886">
    <property type="term" value="C:plasma membrane"/>
    <property type="evidence" value="ECO:0007669"/>
    <property type="project" value="UniProtKB-SubCell"/>
</dbReference>
<dbReference type="STRING" id="571915.CMUST_06390"/>
<keyword evidence="4 11" id="KW-0138">CF(0)</keyword>
<comment type="similarity">
    <text evidence="2 11 12">Belongs to the ATPase A chain family.</text>
</comment>
<name>A0A0G3H1E7_9CORY</name>
<evidence type="ECO:0000313" key="14">
    <source>
        <dbReference type="Proteomes" id="UP000035199"/>
    </source>
</evidence>
<dbReference type="NCBIfam" id="TIGR01131">
    <property type="entry name" value="ATP_synt_6_or_A"/>
    <property type="match status" value="1"/>
</dbReference>
<dbReference type="InterPro" id="IPR000568">
    <property type="entry name" value="ATP_synth_F0_asu"/>
</dbReference>
<reference evidence="14" key="2">
    <citation type="submission" date="2015-05" db="EMBL/GenBank/DDBJ databases">
        <title>Complete genome sequence of Corynebacterium mustelae DSM 45274, isolated from various tissues of a male ferret with lethal sepsis.</title>
        <authorList>
            <person name="Ruckert C."/>
            <person name="Albersmeier A."/>
            <person name="Winkler A."/>
            <person name="Tauch A."/>
        </authorList>
    </citation>
    <scope>NUCLEOTIDE SEQUENCE [LARGE SCALE GENOMIC DNA]</scope>
    <source>
        <strain evidence="14">DSM 45274</strain>
    </source>
</reference>
<dbReference type="GO" id="GO:0045259">
    <property type="term" value="C:proton-transporting ATP synthase complex"/>
    <property type="evidence" value="ECO:0007669"/>
    <property type="project" value="UniProtKB-KW"/>
</dbReference>
<feature type="transmembrane region" description="Helical" evidence="11">
    <location>
        <begin position="284"/>
        <end position="315"/>
    </location>
</feature>
<dbReference type="PANTHER" id="PTHR11410:SF0">
    <property type="entry name" value="ATP SYNTHASE SUBUNIT A"/>
    <property type="match status" value="1"/>
</dbReference>
<accession>A0A0G3H1E7</accession>
<keyword evidence="6 11" id="KW-0375">Hydrogen ion transport</keyword>
<keyword evidence="7 11" id="KW-1133">Transmembrane helix</keyword>
<evidence type="ECO:0000256" key="11">
    <source>
        <dbReference type="HAMAP-Rule" id="MF_01393"/>
    </source>
</evidence>
<dbReference type="InterPro" id="IPR035908">
    <property type="entry name" value="F0_ATP_A_sf"/>
</dbReference>
<keyword evidence="9 11" id="KW-0472">Membrane</keyword>
<evidence type="ECO:0000313" key="13">
    <source>
        <dbReference type="EMBL" id="AKK05613.1"/>
    </source>
</evidence>
<keyword evidence="14" id="KW-1185">Reference proteome</keyword>
<organism evidence="13 14">
    <name type="scientific">Corynebacterium mustelae</name>
    <dbReference type="NCBI Taxonomy" id="571915"/>
    <lineage>
        <taxon>Bacteria</taxon>
        <taxon>Bacillati</taxon>
        <taxon>Actinomycetota</taxon>
        <taxon>Actinomycetes</taxon>
        <taxon>Mycobacteriales</taxon>
        <taxon>Corynebacteriaceae</taxon>
        <taxon>Corynebacterium</taxon>
    </lineage>
</organism>
<feature type="transmembrane region" description="Helical" evidence="11">
    <location>
        <begin position="154"/>
        <end position="179"/>
    </location>
</feature>
<dbReference type="AlphaFoldDB" id="A0A0G3H1E7"/>
<dbReference type="PRINTS" id="PR00123">
    <property type="entry name" value="ATPASEA"/>
</dbReference>
<evidence type="ECO:0000256" key="2">
    <source>
        <dbReference type="ARBA" id="ARBA00006810"/>
    </source>
</evidence>
<evidence type="ECO:0000256" key="4">
    <source>
        <dbReference type="ARBA" id="ARBA00022547"/>
    </source>
</evidence>
<evidence type="ECO:0000256" key="6">
    <source>
        <dbReference type="ARBA" id="ARBA00022781"/>
    </source>
</evidence>
<evidence type="ECO:0000256" key="7">
    <source>
        <dbReference type="ARBA" id="ARBA00022989"/>
    </source>
</evidence>
<dbReference type="CDD" id="cd00310">
    <property type="entry name" value="ATP-synt_Fo_a_6"/>
    <property type="match status" value="1"/>
</dbReference>
<evidence type="ECO:0000256" key="1">
    <source>
        <dbReference type="ARBA" id="ARBA00004141"/>
    </source>
</evidence>
<feature type="transmembrane region" description="Helical" evidence="11">
    <location>
        <begin position="225"/>
        <end position="244"/>
    </location>
</feature>
<proteinExistence type="inferred from homology"/>
<evidence type="ECO:0000256" key="9">
    <source>
        <dbReference type="ARBA" id="ARBA00023136"/>
    </source>
</evidence>
<evidence type="ECO:0000256" key="10">
    <source>
        <dbReference type="ARBA" id="ARBA00023310"/>
    </source>
</evidence>
<keyword evidence="3 11" id="KW-0813">Transport</keyword>
<dbReference type="InterPro" id="IPR023011">
    <property type="entry name" value="ATP_synth_F0_asu_AS"/>
</dbReference>
<gene>
    <name evidence="11 13" type="primary">atpB</name>
    <name evidence="13" type="ORF">CMUST_06390</name>
</gene>
<dbReference type="Pfam" id="PF00119">
    <property type="entry name" value="ATP-synt_A"/>
    <property type="match status" value="1"/>
</dbReference>